<feature type="binding site" evidence="3 5">
    <location>
        <position position="43"/>
    </location>
    <ligand>
        <name>substrate</name>
    </ligand>
</feature>
<evidence type="ECO:0000256" key="1">
    <source>
        <dbReference type="ARBA" id="ARBA00022755"/>
    </source>
</evidence>
<name>B8G6X7_CHLAD</name>
<comment type="function">
    <text evidence="3 4">Catalyzes the conversion of N5-carboxyaminoimidazole ribonucleotide (N5-CAIR) to 4-carboxy-5-aminoimidazole ribonucleotide (CAIR).</text>
</comment>
<accession>B8G6X7</accession>
<dbReference type="Pfam" id="PF00731">
    <property type="entry name" value="AIRC"/>
    <property type="match status" value="1"/>
</dbReference>
<reference evidence="7" key="1">
    <citation type="submission" date="2008-12" db="EMBL/GenBank/DDBJ databases">
        <title>Complete sequence of Chloroflexus aggregans DSM 9485.</title>
        <authorList>
            <consortium name="US DOE Joint Genome Institute"/>
            <person name="Lucas S."/>
            <person name="Copeland A."/>
            <person name="Lapidus A."/>
            <person name="Glavina del Rio T."/>
            <person name="Dalin E."/>
            <person name="Tice H."/>
            <person name="Pitluck S."/>
            <person name="Foster B."/>
            <person name="Larimer F."/>
            <person name="Land M."/>
            <person name="Hauser L."/>
            <person name="Kyrpides N."/>
            <person name="Mikhailova N."/>
            <person name="Bryant D."/>
            <person name="Richardson P."/>
        </authorList>
    </citation>
    <scope>NUCLEOTIDE SEQUENCE</scope>
    <source>
        <strain evidence="7">DSM 9485</strain>
    </source>
</reference>
<dbReference type="OrthoDB" id="9791908at2"/>
<dbReference type="RefSeq" id="WP_015941788.1">
    <property type="nucleotide sequence ID" value="NC_011831.1"/>
</dbReference>
<dbReference type="EMBL" id="CP001337">
    <property type="protein sequence ID" value="ACL25936.1"/>
    <property type="molecule type" value="Genomic_DNA"/>
</dbReference>
<dbReference type="HOGENOM" id="CLU_094982_2_0_0"/>
<gene>
    <name evidence="3" type="primary">purE</name>
    <name evidence="7" type="ordered locus">Cagg_3078</name>
</gene>
<dbReference type="GO" id="GO:0016829">
    <property type="term" value="F:lyase activity"/>
    <property type="evidence" value="ECO:0007669"/>
    <property type="project" value="UniProtKB-KW"/>
</dbReference>
<comment type="similarity">
    <text evidence="3">Belongs to the AIR carboxylase family. Class I subfamily.</text>
</comment>
<dbReference type="UniPathway" id="UPA00074">
    <property type="reaction ID" value="UER00943"/>
</dbReference>
<dbReference type="eggNOG" id="COG0041">
    <property type="taxonomic scope" value="Bacteria"/>
</dbReference>
<evidence type="ECO:0000313" key="8">
    <source>
        <dbReference type="Proteomes" id="UP000002508"/>
    </source>
</evidence>
<dbReference type="SUPFAM" id="SSF52255">
    <property type="entry name" value="N5-CAIR mutase (phosphoribosylaminoimidazole carboxylase, PurE)"/>
    <property type="match status" value="1"/>
</dbReference>
<evidence type="ECO:0000259" key="6">
    <source>
        <dbReference type="SMART" id="SM01001"/>
    </source>
</evidence>
<dbReference type="PIRSF" id="PIRSF001338">
    <property type="entry name" value="AIR_carboxylase"/>
    <property type="match status" value="1"/>
</dbReference>
<dbReference type="NCBIfam" id="TIGR01162">
    <property type="entry name" value="purE"/>
    <property type="match status" value="1"/>
</dbReference>
<sequence>MSEHPLVGIIMGSDSDLPTMQGAIDVCREFAIPYEARIVSAHRTPLDMAEYGMTAHQRGIRVIIAGAGGAAHLPGMIAAHSPLPVIGVPVPSKALNGLDSLLSIVQMPAGVPVATVAIGNGRNAGLLAVQILASADPTLLARVQAYKEYLAAESRAKNRIFTDESTQAGA</sequence>
<evidence type="ECO:0000256" key="4">
    <source>
        <dbReference type="PIRNR" id="PIRNR001338"/>
    </source>
</evidence>
<dbReference type="InterPro" id="IPR000031">
    <property type="entry name" value="PurE_dom"/>
</dbReference>
<feature type="binding site" evidence="3 5">
    <location>
        <position position="13"/>
    </location>
    <ligand>
        <name>substrate</name>
    </ligand>
</feature>
<protein>
    <recommendedName>
        <fullName evidence="3 4">N5-carboxyaminoimidazole ribonucleotide mutase</fullName>
        <shortName evidence="3 4">N5-CAIR mutase</shortName>
        <ecNumber evidence="3 4">5.4.99.18</ecNumber>
    </recommendedName>
    <alternativeName>
        <fullName evidence="3">5-(carboxyamino)imidazole ribonucleotide mutase</fullName>
    </alternativeName>
</protein>
<comment type="catalytic activity">
    <reaction evidence="3 4">
        <text>5-carboxyamino-1-(5-phospho-D-ribosyl)imidazole + H(+) = 5-amino-1-(5-phospho-D-ribosyl)imidazole-4-carboxylate</text>
        <dbReference type="Rhea" id="RHEA:13193"/>
        <dbReference type="ChEBI" id="CHEBI:15378"/>
        <dbReference type="ChEBI" id="CHEBI:58730"/>
        <dbReference type="ChEBI" id="CHEBI:77657"/>
        <dbReference type="EC" id="5.4.99.18"/>
    </reaction>
</comment>
<dbReference type="PANTHER" id="PTHR23046:SF2">
    <property type="entry name" value="PHOSPHORIBOSYLAMINOIMIDAZOLE CARBOXYLASE"/>
    <property type="match status" value="1"/>
</dbReference>
<proteinExistence type="inferred from homology"/>
<dbReference type="EC" id="5.4.99.18" evidence="3 4"/>
<evidence type="ECO:0000256" key="3">
    <source>
        <dbReference type="HAMAP-Rule" id="MF_01929"/>
    </source>
</evidence>
<dbReference type="HAMAP" id="MF_01929">
    <property type="entry name" value="PurE_classI"/>
    <property type="match status" value="1"/>
</dbReference>
<dbReference type="InterPro" id="IPR033747">
    <property type="entry name" value="PurE_ClassI"/>
</dbReference>
<dbReference type="InterPro" id="IPR024694">
    <property type="entry name" value="PurE_prokaryotes"/>
</dbReference>
<dbReference type="Proteomes" id="UP000002508">
    <property type="component" value="Chromosome"/>
</dbReference>
<organism evidence="7 8">
    <name type="scientific">Chloroflexus aggregans (strain MD-66 / DSM 9485)</name>
    <dbReference type="NCBI Taxonomy" id="326427"/>
    <lineage>
        <taxon>Bacteria</taxon>
        <taxon>Bacillati</taxon>
        <taxon>Chloroflexota</taxon>
        <taxon>Chloroflexia</taxon>
        <taxon>Chloroflexales</taxon>
        <taxon>Chloroflexineae</taxon>
        <taxon>Chloroflexaceae</taxon>
        <taxon>Chloroflexus</taxon>
    </lineage>
</organism>
<dbReference type="STRING" id="326427.Cagg_3078"/>
<dbReference type="KEGG" id="cag:Cagg_3078"/>
<feature type="domain" description="PurE" evidence="6">
    <location>
        <begin position="5"/>
        <end position="154"/>
    </location>
</feature>
<dbReference type="GO" id="GO:0034023">
    <property type="term" value="F:5-(carboxyamino)imidazole ribonucleotide mutase activity"/>
    <property type="evidence" value="ECO:0007669"/>
    <property type="project" value="UniProtKB-UniRule"/>
</dbReference>
<dbReference type="Gene3D" id="3.40.50.1970">
    <property type="match status" value="1"/>
</dbReference>
<evidence type="ECO:0000313" key="7">
    <source>
        <dbReference type="EMBL" id="ACL25936.1"/>
    </source>
</evidence>
<dbReference type="SMART" id="SM01001">
    <property type="entry name" value="AIRC"/>
    <property type="match status" value="1"/>
</dbReference>
<dbReference type="PANTHER" id="PTHR23046">
    <property type="entry name" value="PHOSPHORIBOSYLAMINOIMIDAZOLE CARBOXYLASE CATALYTIC SUBUNIT"/>
    <property type="match status" value="1"/>
</dbReference>
<dbReference type="AlphaFoldDB" id="B8G6X7"/>
<dbReference type="GO" id="GO:0006189">
    <property type="term" value="P:'de novo' IMP biosynthetic process"/>
    <property type="evidence" value="ECO:0007669"/>
    <property type="project" value="UniProtKB-UniRule"/>
</dbReference>
<keyword evidence="8" id="KW-1185">Reference proteome</keyword>
<feature type="binding site" evidence="3 5">
    <location>
        <position position="16"/>
    </location>
    <ligand>
        <name>substrate</name>
    </ligand>
</feature>
<comment type="pathway">
    <text evidence="3 4">Purine metabolism; IMP biosynthesis via de novo pathway; 5-amino-1-(5-phospho-D-ribosyl)imidazole-4-carboxylate from 5-amino-1-(5-phospho-D-ribosyl)imidazole (N5-CAIR route): step 2/2.</text>
</comment>
<evidence type="ECO:0000256" key="2">
    <source>
        <dbReference type="ARBA" id="ARBA00023235"/>
    </source>
</evidence>
<keyword evidence="7" id="KW-0456">Lyase</keyword>
<evidence type="ECO:0000256" key="5">
    <source>
        <dbReference type="PIRSR" id="PIRSR001338-1"/>
    </source>
</evidence>
<keyword evidence="2 3" id="KW-0413">Isomerase</keyword>
<keyword evidence="1 3" id="KW-0658">Purine biosynthesis</keyword>